<dbReference type="Proteomes" id="UP000184388">
    <property type="component" value="Unassembled WGS sequence"/>
</dbReference>
<organism evidence="1 2">
    <name type="scientific">Streptomyces yunnanensis</name>
    <dbReference type="NCBI Taxonomy" id="156453"/>
    <lineage>
        <taxon>Bacteria</taxon>
        <taxon>Bacillati</taxon>
        <taxon>Actinomycetota</taxon>
        <taxon>Actinomycetes</taxon>
        <taxon>Kitasatosporales</taxon>
        <taxon>Streptomycetaceae</taxon>
        <taxon>Streptomyces</taxon>
    </lineage>
</organism>
<name>A0A9X8MT66_9ACTN</name>
<proteinExistence type="predicted"/>
<sequence length="92" mass="10334">MHIALLPAHTMTITTIPDGRDLDWSHPDNCPQPEDRCEFVRRMRRMGHDIADLAEGRPDGVYRLGGFGFHSLCLVDDEGRMLPEVPVAEAHA</sequence>
<dbReference type="AlphaFoldDB" id="A0A9X8MT66"/>
<comment type="caution">
    <text evidence="1">The sequence shown here is derived from an EMBL/GenBank/DDBJ whole genome shotgun (WGS) entry which is preliminary data.</text>
</comment>
<dbReference type="EMBL" id="FRBK01000006">
    <property type="protein sequence ID" value="SHL74214.1"/>
    <property type="molecule type" value="Genomic_DNA"/>
</dbReference>
<gene>
    <name evidence="1" type="ORF">SAMN05216268_10642</name>
</gene>
<accession>A0A9X8MT66</accession>
<protein>
    <submittedName>
        <fullName evidence="1">Uncharacterized protein</fullName>
    </submittedName>
</protein>
<reference evidence="2" key="1">
    <citation type="submission" date="2016-11" db="EMBL/GenBank/DDBJ databases">
        <authorList>
            <person name="Jaros S."/>
            <person name="Januszkiewicz K."/>
            <person name="Wedrychowicz H."/>
        </authorList>
    </citation>
    <scope>NUCLEOTIDE SEQUENCE [LARGE SCALE GENOMIC DNA]</scope>
    <source>
        <strain evidence="2">CGMCC 4.3555</strain>
    </source>
</reference>
<evidence type="ECO:0000313" key="2">
    <source>
        <dbReference type="Proteomes" id="UP000184388"/>
    </source>
</evidence>
<dbReference type="RefSeq" id="WP_073444588.1">
    <property type="nucleotide sequence ID" value="NZ_FRBK01000006.1"/>
</dbReference>
<evidence type="ECO:0000313" key="1">
    <source>
        <dbReference type="EMBL" id="SHL74214.1"/>
    </source>
</evidence>